<accession>A0A0F9PSF9</accession>
<reference evidence="1" key="1">
    <citation type="journal article" date="2015" name="Nature">
        <title>Complex archaea that bridge the gap between prokaryotes and eukaryotes.</title>
        <authorList>
            <person name="Spang A."/>
            <person name="Saw J.H."/>
            <person name="Jorgensen S.L."/>
            <person name="Zaremba-Niedzwiedzka K."/>
            <person name="Martijn J."/>
            <person name="Lind A.E."/>
            <person name="van Eijk R."/>
            <person name="Schleper C."/>
            <person name="Guy L."/>
            <person name="Ettema T.J."/>
        </authorList>
    </citation>
    <scope>NUCLEOTIDE SEQUENCE</scope>
</reference>
<proteinExistence type="predicted"/>
<organism evidence="1">
    <name type="scientific">marine sediment metagenome</name>
    <dbReference type="NCBI Taxonomy" id="412755"/>
    <lineage>
        <taxon>unclassified sequences</taxon>
        <taxon>metagenomes</taxon>
        <taxon>ecological metagenomes</taxon>
    </lineage>
</organism>
<sequence length="68" mass="7819">MPECEGCHQERRELINGLCILCRRGPGGSAIEKKIIHVEHRERGKIIKEAISTGNRGVWKKERKRDVL</sequence>
<name>A0A0F9PSF9_9ZZZZ</name>
<comment type="caution">
    <text evidence="1">The sequence shown here is derived from an EMBL/GenBank/DDBJ whole genome shotgun (WGS) entry which is preliminary data.</text>
</comment>
<gene>
    <name evidence="1" type="ORF">LCGC14_0862790</name>
</gene>
<dbReference type="EMBL" id="LAZR01002621">
    <property type="protein sequence ID" value="KKN27642.1"/>
    <property type="molecule type" value="Genomic_DNA"/>
</dbReference>
<dbReference type="AlphaFoldDB" id="A0A0F9PSF9"/>
<protein>
    <submittedName>
        <fullName evidence="1">Uncharacterized protein</fullName>
    </submittedName>
</protein>
<evidence type="ECO:0000313" key="1">
    <source>
        <dbReference type="EMBL" id="KKN27642.1"/>
    </source>
</evidence>